<feature type="region of interest" description="Disordered" evidence="1">
    <location>
        <begin position="172"/>
        <end position="201"/>
    </location>
</feature>
<dbReference type="Proteomes" id="UP000076532">
    <property type="component" value="Unassembled WGS sequence"/>
</dbReference>
<accession>A0A167WYG2</accession>
<reference evidence="2 3" key="1">
    <citation type="journal article" date="2016" name="Mol. Biol. Evol.">
        <title>Comparative Genomics of Early-Diverging Mushroom-Forming Fungi Provides Insights into the Origins of Lignocellulose Decay Capabilities.</title>
        <authorList>
            <person name="Nagy L.G."/>
            <person name="Riley R."/>
            <person name="Tritt A."/>
            <person name="Adam C."/>
            <person name="Daum C."/>
            <person name="Floudas D."/>
            <person name="Sun H."/>
            <person name="Yadav J.S."/>
            <person name="Pangilinan J."/>
            <person name="Larsson K.H."/>
            <person name="Matsuura K."/>
            <person name="Barry K."/>
            <person name="Labutti K."/>
            <person name="Kuo R."/>
            <person name="Ohm R.A."/>
            <person name="Bhattacharya S.S."/>
            <person name="Shirouzu T."/>
            <person name="Yoshinaga Y."/>
            <person name="Martin F.M."/>
            <person name="Grigoriev I.V."/>
            <person name="Hibbett D.S."/>
        </authorList>
    </citation>
    <scope>NUCLEOTIDE SEQUENCE [LARGE SCALE GENOMIC DNA]</scope>
    <source>
        <strain evidence="2 3">CBS 109695</strain>
    </source>
</reference>
<dbReference type="EMBL" id="KV417779">
    <property type="protein sequence ID" value="KZP06624.1"/>
    <property type="molecule type" value="Genomic_DNA"/>
</dbReference>
<dbReference type="AlphaFoldDB" id="A0A167WYG2"/>
<feature type="compositionally biased region" description="Gly residues" evidence="1">
    <location>
        <begin position="186"/>
        <end position="196"/>
    </location>
</feature>
<gene>
    <name evidence="2" type="ORF">FIBSPDRAFT_316349</name>
</gene>
<feature type="compositionally biased region" description="Basic and acidic residues" evidence="1">
    <location>
        <begin position="176"/>
        <end position="185"/>
    </location>
</feature>
<evidence type="ECO:0000256" key="1">
    <source>
        <dbReference type="SAM" id="MobiDB-lite"/>
    </source>
</evidence>
<name>A0A167WYG2_9AGAM</name>
<evidence type="ECO:0000313" key="2">
    <source>
        <dbReference type="EMBL" id="KZP06624.1"/>
    </source>
</evidence>
<feature type="region of interest" description="Disordered" evidence="1">
    <location>
        <begin position="94"/>
        <end position="125"/>
    </location>
</feature>
<feature type="compositionally biased region" description="Basic and acidic residues" evidence="1">
    <location>
        <begin position="96"/>
        <end position="107"/>
    </location>
</feature>
<evidence type="ECO:0000313" key="3">
    <source>
        <dbReference type="Proteomes" id="UP000076532"/>
    </source>
</evidence>
<sequence length="217" mass="24122">MRIEGRLMNQSRGDCHQPCWANGDVTPIVRHPLLTFNAAATRSSQLLFTPYVAPLNEKQKKSILCCLSSSPPPMPLSHHHDHHHCDKENISNNYQEQRKQKHEKDGPPSKNSSHGPCTPLWSPSPCTAMPPPSHASLHSIARQAATAHRLLAHRYPLFSVFDPEFKKHLHGTKSAKVRERMEAGGREGSSGGGRLGGWRSSAEVGLGPRRWRSGCMR</sequence>
<organism evidence="2 3">
    <name type="scientific">Athelia psychrophila</name>
    <dbReference type="NCBI Taxonomy" id="1759441"/>
    <lineage>
        <taxon>Eukaryota</taxon>
        <taxon>Fungi</taxon>
        <taxon>Dikarya</taxon>
        <taxon>Basidiomycota</taxon>
        <taxon>Agaricomycotina</taxon>
        <taxon>Agaricomycetes</taxon>
        <taxon>Agaricomycetidae</taxon>
        <taxon>Atheliales</taxon>
        <taxon>Atheliaceae</taxon>
        <taxon>Athelia</taxon>
    </lineage>
</organism>
<protein>
    <submittedName>
        <fullName evidence="2">Uncharacterized protein</fullName>
    </submittedName>
</protein>
<proteinExistence type="predicted"/>
<keyword evidence="3" id="KW-1185">Reference proteome</keyword>